<dbReference type="AlphaFoldDB" id="A0A9X4XQ95"/>
<sequence>MGETKHTPGPWEVDHHHLVRTVDGLQIACAYEFWVRGAEQGAANARLIAAAPETAAERDRLAERVRQLEHVIKRTREVIIDHFDDGCDECANAVALIDLALAKAEGR</sequence>
<evidence type="ECO:0000313" key="1">
    <source>
        <dbReference type="EMBL" id="MTW19420.1"/>
    </source>
</evidence>
<proteinExistence type="predicted"/>
<evidence type="ECO:0000313" key="2">
    <source>
        <dbReference type="Proteomes" id="UP000438991"/>
    </source>
</evidence>
<dbReference type="RefSeq" id="WP_155481669.1">
    <property type="nucleotide sequence ID" value="NZ_WNKV01000036.1"/>
</dbReference>
<accession>A0A9X4XQ95</accession>
<organism evidence="1 2">
    <name type="scientific">Rhodoplanes serenus</name>
    <dbReference type="NCBI Taxonomy" id="200615"/>
    <lineage>
        <taxon>Bacteria</taxon>
        <taxon>Pseudomonadati</taxon>
        <taxon>Pseudomonadota</taxon>
        <taxon>Alphaproteobacteria</taxon>
        <taxon>Hyphomicrobiales</taxon>
        <taxon>Nitrobacteraceae</taxon>
        <taxon>Rhodoplanes</taxon>
    </lineage>
</organism>
<dbReference type="Proteomes" id="UP000438991">
    <property type="component" value="Unassembled WGS sequence"/>
</dbReference>
<reference evidence="1 2" key="1">
    <citation type="submission" date="2019-11" db="EMBL/GenBank/DDBJ databases">
        <title>Whole-genome sequence of Rhodoplanes serenus DSM 18633, type strain.</title>
        <authorList>
            <person name="Kyndt J.A."/>
            <person name="Meyer T.E."/>
        </authorList>
    </citation>
    <scope>NUCLEOTIDE SEQUENCE [LARGE SCALE GENOMIC DNA]</scope>
    <source>
        <strain evidence="1 2">DSM 18633</strain>
    </source>
</reference>
<comment type="caution">
    <text evidence="1">The sequence shown here is derived from an EMBL/GenBank/DDBJ whole genome shotgun (WGS) entry which is preliminary data.</text>
</comment>
<evidence type="ECO:0008006" key="3">
    <source>
        <dbReference type="Google" id="ProtNLM"/>
    </source>
</evidence>
<dbReference type="EMBL" id="WNKV01000036">
    <property type="protein sequence ID" value="MTW19420.1"/>
    <property type="molecule type" value="Genomic_DNA"/>
</dbReference>
<name>A0A9X4XQ95_9BRAD</name>
<protein>
    <recommendedName>
        <fullName evidence="3">Coil containing protein</fullName>
    </recommendedName>
</protein>
<gene>
    <name evidence="1" type="ORF">GJ689_24830</name>
</gene>